<comment type="caution">
    <text evidence="3">The sequence shown here is derived from an EMBL/GenBank/DDBJ whole genome shotgun (WGS) entry which is preliminary data.</text>
</comment>
<dbReference type="Pfam" id="PF03732">
    <property type="entry name" value="Retrotrans_gag"/>
    <property type="match status" value="1"/>
</dbReference>
<accession>A0A6N2CDJ5</accession>
<feature type="region of interest" description="Disordered" evidence="1">
    <location>
        <begin position="1"/>
        <end position="22"/>
    </location>
</feature>
<sequence>MTTHVQAVATQPQAMAAQSNREFGPRVHQNASSMASHLRDFTRMNPQMFFGSKVNEDPHDFVDEVYKIWHAMGVSSNEKARLASYQLKDMSQTWYTQWRDNRAFKEGPISWEVCTKAFLARFFSREKRSQNGRSGNSPSNKCTCMKCGKKHIGECLVGMDNCIGCGKSGYKVRDFPNIRGQEKGSVQVQASGPRCDAPKRNRFYVFL</sequence>
<feature type="domain" description="Retrotransposon gag" evidence="2">
    <location>
        <begin position="81"/>
        <end position="129"/>
    </location>
</feature>
<evidence type="ECO:0000259" key="2">
    <source>
        <dbReference type="Pfam" id="PF03732"/>
    </source>
</evidence>
<organism evidence="3">
    <name type="scientific">Solanum chilense</name>
    <name type="common">Tomato</name>
    <name type="synonym">Lycopersicon chilense</name>
    <dbReference type="NCBI Taxonomy" id="4083"/>
    <lineage>
        <taxon>Eukaryota</taxon>
        <taxon>Viridiplantae</taxon>
        <taxon>Streptophyta</taxon>
        <taxon>Embryophyta</taxon>
        <taxon>Tracheophyta</taxon>
        <taxon>Spermatophyta</taxon>
        <taxon>Magnoliopsida</taxon>
        <taxon>eudicotyledons</taxon>
        <taxon>Gunneridae</taxon>
        <taxon>Pentapetalae</taxon>
        <taxon>asterids</taxon>
        <taxon>lamiids</taxon>
        <taxon>Solanales</taxon>
        <taxon>Solanaceae</taxon>
        <taxon>Solanoideae</taxon>
        <taxon>Solaneae</taxon>
        <taxon>Solanum</taxon>
        <taxon>Solanum subgen. Lycopersicon</taxon>
    </lineage>
</organism>
<dbReference type="EMBL" id="RXGB01000153">
    <property type="protein sequence ID" value="TMX04919.1"/>
    <property type="molecule type" value="Genomic_DNA"/>
</dbReference>
<dbReference type="InterPro" id="IPR005162">
    <property type="entry name" value="Retrotrans_gag_dom"/>
</dbReference>
<feature type="compositionally biased region" description="Polar residues" evidence="1">
    <location>
        <begin position="1"/>
        <end position="21"/>
    </location>
</feature>
<name>A0A6N2CDJ5_SOLCI</name>
<reference evidence="3" key="1">
    <citation type="submission" date="2019-05" db="EMBL/GenBank/DDBJ databases">
        <title>The de novo reference genome and transcriptome assemblies of the wild tomato species Solanum chilense.</title>
        <authorList>
            <person name="Stam R."/>
            <person name="Nosenko T."/>
            <person name="Hoerger A.C."/>
            <person name="Stephan W."/>
            <person name="Seidel M.A."/>
            <person name="Kuhn J.M.M."/>
            <person name="Haberer G."/>
            <person name="Tellier A."/>
        </authorList>
    </citation>
    <scope>NUCLEOTIDE SEQUENCE</scope>
    <source>
        <tissue evidence="3">Mature leaves</tissue>
    </source>
</reference>
<proteinExistence type="predicted"/>
<protein>
    <recommendedName>
        <fullName evidence="2">Retrotransposon gag domain-containing protein</fullName>
    </recommendedName>
</protein>
<dbReference type="AlphaFoldDB" id="A0A6N2CDJ5"/>
<evidence type="ECO:0000313" key="3">
    <source>
        <dbReference type="EMBL" id="TMX04919.1"/>
    </source>
</evidence>
<evidence type="ECO:0000256" key="1">
    <source>
        <dbReference type="SAM" id="MobiDB-lite"/>
    </source>
</evidence>
<gene>
    <name evidence="3" type="ORF">EJD97_003881</name>
</gene>